<evidence type="ECO:0000256" key="6">
    <source>
        <dbReference type="SAM" id="Phobius"/>
    </source>
</evidence>
<feature type="transmembrane region" description="Helical" evidence="6">
    <location>
        <begin position="351"/>
        <end position="376"/>
    </location>
</feature>
<dbReference type="RefSeq" id="WP_057903893.1">
    <property type="nucleotide sequence ID" value="NZ_AZDA01000024.1"/>
</dbReference>
<feature type="transmembrane region" description="Helical" evidence="6">
    <location>
        <begin position="17"/>
        <end position="40"/>
    </location>
</feature>
<evidence type="ECO:0000256" key="2">
    <source>
        <dbReference type="ARBA" id="ARBA00022448"/>
    </source>
</evidence>
<dbReference type="InterPro" id="IPR020846">
    <property type="entry name" value="MFS_dom"/>
</dbReference>
<feature type="transmembrane region" description="Helical" evidence="6">
    <location>
        <begin position="60"/>
        <end position="81"/>
    </location>
</feature>
<sequence length="408" mass="45088">MKNETVQSPSKAKNRGLLMLVILWLAYVMFAMNWVAGSTLSPQIIHTFFGQPMSPVVTQLVNYTITAARVVANFLAAFVLIKLGPKRSANLAMTMLAFALLAVWLPNYWAYTVARMIMALGGSMIIVYMNPVVGNYVAQDKKMIANALNTVSYNVGAFVTSMLFVGFAKTLQHNWRLTLTSIASVTIVLLVIWLFTAENFDASTDLSARDEHQIAYTYSDAFKDPFVWKYAIGFSGFLFLYILAVTSFPSVLPEYATKINGSLINVLVTGSAIIGTIVGMRIGLTNARRIPVMFVSGVMMIAAYAAVLWLAASAPLLAYIAAAISGFFMFIQYPIYMNLPHEMPHMSGEKLTMIFGLFWAIAYLMNTVLTITWSVILGQWGWGVASGFYIIAACLYLVFVVQLPETKK</sequence>
<evidence type="ECO:0000256" key="3">
    <source>
        <dbReference type="ARBA" id="ARBA00022692"/>
    </source>
</evidence>
<reference evidence="8 9" key="1">
    <citation type="journal article" date="2015" name="Genome Announc.">
        <title>Expanding the biotechnology potential of lactobacilli through comparative genomics of 213 strains and associated genera.</title>
        <authorList>
            <person name="Sun Z."/>
            <person name="Harris H.M."/>
            <person name="McCann A."/>
            <person name="Guo C."/>
            <person name="Argimon S."/>
            <person name="Zhang W."/>
            <person name="Yang X."/>
            <person name="Jeffery I.B."/>
            <person name="Cooney J.C."/>
            <person name="Kagawa T.F."/>
            <person name="Liu W."/>
            <person name="Song Y."/>
            <person name="Salvetti E."/>
            <person name="Wrobel A."/>
            <person name="Rasinkangas P."/>
            <person name="Parkhill J."/>
            <person name="Rea M.C."/>
            <person name="O'Sullivan O."/>
            <person name="Ritari J."/>
            <person name="Douillard F.P."/>
            <person name="Paul Ross R."/>
            <person name="Yang R."/>
            <person name="Briner A.E."/>
            <person name="Felis G.E."/>
            <person name="de Vos W.M."/>
            <person name="Barrangou R."/>
            <person name="Klaenhammer T.R."/>
            <person name="Caufield P.W."/>
            <person name="Cui Y."/>
            <person name="Zhang H."/>
            <person name="O'Toole P.W."/>
        </authorList>
    </citation>
    <scope>NUCLEOTIDE SEQUENCE [LARGE SCALE GENOMIC DNA]</scope>
    <source>
        <strain evidence="8 9">DSM 20003</strain>
    </source>
</reference>
<dbReference type="PATRIC" id="fig|1423726.3.peg.1608"/>
<feature type="transmembrane region" description="Helical" evidence="6">
    <location>
        <begin position="263"/>
        <end position="284"/>
    </location>
</feature>
<dbReference type="EMBL" id="AZDA01000024">
    <property type="protein sequence ID" value="KRK40061.1"/>
    <property type="molecule type" value="Genomic_DNA"/>
</dbReference>
<feature type="transmembrane region" description="Helical" evidence="6">
    <location>
        <begin position="291"/>
        <end position="311"/>
    </location>
</feature>
<protein>
    <submittedName>
        <fullName evidence="8">Transmembrane transport protein</fullName>
    </submittedName>
</protein>
<dbReference type="OrthoDB" id="8595469at2"/>
<dbReference type="InterPro" id="IPR036259">
    <property type="entry name" value="MFS_trans_sf"/>
</dbReference>
<accession>A0A0R1H0B2</accession>
<evidence type="ECO:0000313" key="8">
    <source>
        <dbReference type="EMBL" id="KRK40061.1"/>
    </source>
</evidence>
<feature type="transmembrane region" description="Helical" evidence="6">
    <location>
        <begin position="382"/>
        <end position="403"/>
    </location>
</feature>
<keyword evidence="2" id="KW-0813">Transport</keyword>
<comment type="subcellular location">
    <subcellularLocation>
        <location evidence="1">Cell membrane</location>
        <topology evidence="1">Multi-pass membrane protein</topology>
    </subcellularLocation>
</comment>
<feature type="transmembrane region" description="Helical" evidence="6">
    <location>
        <begin position="317"/>
        <end position="339"/>
    </location>
</feature>
<dbReference type="Pfam" id="PF07690">
    <property type="entry name" value="MFS_1"/>
    <property type="match status" value="1"/>
</dbReference>
<keyword evidence="4 6" id="KW-1133">Transmembrane helix</keyword>
<gene>
    <name evidence="8" type="ORF">FC07_GL001551</name>
</gene>
<evidence type="ECO:0000313" key="9">
    <source>
        <dbReference type="Proteomes" id="UP000051461"/>
    </source>
</evidence>
<dbReference type="AlphaFoldDB" id="A0A0R1H0B2"/>
<evidence type="ECO:0000256" key="1">
    <source>
        <dbReference type="ARBA" id="ARBA00004651"/>
    </source>
</evidence>
<feature type="transmembrane region" description="Helical" evidence="6">
    <location>
        <begin position="230"/>
        <end position="251"/>
    </location>
</feature>
<evidence type="ECO:0000256" key="5">
    <source>
        <dbReference type="ARBA" id="ARBA00023136"/>
    </source>
</evidence>
<feature type="transmembrane region" description="Helical" evidence="6">
    <location>
        <begin position="93"/>
        <end position="111"/>
    </location>
</feature>
<evidence type="ECO:0000259" key="7">
    <source>
        <dbReference type="PROSITE" id="PS50850"/>
    </source>
</evidence>
<name>A0A0R1H0B2_9LACO</name>
<feature type="transmembrane region" description="Helical" evidence="6">
    <location>
        <begin position="150"/>
        <end position="168"/>
    </location>
</feature>
<feature type="domain" description="Major facilitator superfamily (MFS) profile" evidence="7">
    <location>
        <begin position="19"/>
        <end position="408"/>
    </location>
</feature>
<organism evidence="8 9">
    <name type="scientific">Loigolactobacillus bifermentans DSM 20003</name>
    <dbReference type="NCBI Taxonomy" id="1423726"/>
    <lineage>
        <taxon>Bacteria</taxon>
        <taxon>Bacillati</taxon>
        <taxon>Bacillota</taxon>
        <taxon>Bacilli</taxon>
        <taxon>Lactobacillales</taxon>
        <taxon>Lactobacillaceae</taxon>
        <taxon>Loigolactobacillus</taxon>
    </lineage>
</organism>
<comment type="caution">
    <text evidence="8">The sequence shown here is derived from an EMBL/GenBank/DDBJ whole genome shotgun (WGS) entry which is preliminary data.</text>
</comment>
<dbReference type="InterPro" id="IPR011701">
    <property type="entry name" value="MFS"/>
</dbReference>
<feature type="transmembrane region" description="Helical" evidence="6">
    <location>
        <begin position="174"/>
        <end position="195"/>
    </location>
</feature>
<evidence type="ECO:0000256" key="4">
    <source>
        <dbReference type="ARBA" id="ARBA00022989"/>
    </source>
</evidence>
<dbReference type="GO" id="GO:0022857">
    <property type="term" value="F:transmembrane transporter activity"/>
    <property type="evidence" value="ECO:0007669"/>
    <property type="project" value="InterPro"/>
</dbReference>
<keyword evidence="9" id="KW-1185">Reference proteome</keyword>
<dbReference type="Gene3D" id="1.20.1250.20">
    <property type="entry name" value="MFS general substrate transporter like domains"/>
    <property type="match status" value="1"/>
</dbReference>
<dbReference type="SUPFAM" id="SSF103473">
    <property type="entry name" value="MFS general substrate transporter"/>
    <property type="match status" value="1"/>
</dbReference>
<dbReference type="GO" id="GO:0005886">
    <property type="term" value="C:plasma membrane"/>
    <property type="evidence" value="ECO:0007669"/>
    <property type="project" value="UniProtKB-SubCell"/>
</dbReference>
<keyword evidence="5 6" id="KW-0472">Membrane</keyword>
<feature type="transmembrane region" description="Helical" evidence="6">
    <location>
        <begin position="117"/>
        <end position="138"/>
    </location>
</feature>
<proteinExistence type="predicted"/>
<dbReference type="PROSITE" id="PS50850">
    <property type="entry name" value="MFS"/>
    <property type="match status" value="1"/>
</dbReference>
<dbReference type="STRING" id="1423726.FC07_GL001551"/>
<dbReference type="Proteomes" id="UP000051461">
    <property type="component" value="Unassembled WGS sequence"/>
</dbReference>
<keyword evidence="3 6" id="KW-0812">Transmembrane</keyword>